<dbReference type="EMBL" id="JACGWJ010000012">
    <property type="protein sequence ID" value="KAL0385738.1"/>
    <property type="molecule type" value="Genomic_DNA"/>
</dbReference>
<feature type="domain" description="Retrotransposon gag" evidence="1">
    <location>
        <begin position="28"/>
        <end position="98"/>
    </location>
</feature>
<gene>
    <name evidence="2" type="ORF">Sradi_2968100</name>
</gene>
<accession>A0AAW2RZT3</accession>
<organism evidence="2">
    <name type="scientific">Sesamum radiatum</name>
    <name type="common">Black benniseed</name>
    <dbReference type="NCBI Taxonomy" id="300843"/>
    <lineage>
        <taxon>Eukaryota</taxon>
        <taxon>Viridiplantae</taxon>
        <taxon>Streptophyta</taxon>
        <taxon>Embryophyta</taxon>
        <taxon>Tracheophyta</taxon>
        <taxon>Spermatophyta</taxon>
        <taxon>Magnoliopsida</taxon>
        <taxon>eudicotyledons</taxon>
        <taxon>Gunneridae</taxon>
        <taxon>Pentapetalae</taxon>
        <taxon>asterids</taxon>
        <taxon>lamiids</taxon>
        <taxon>Lamiales</taxon>
        <taxon>Pedaliaceae</taxon>
        <taxon>Sesamum</taxon>
    </lineage>
</organism>
<proteinExistence type="predicted"/>
<reference evidence="2" key="1">
    <citation type="submission" date="2020-06" db="EMBL/GenBank/DDBJ databases">
        <authorList>
            <person name="Li T."/>
            <person name="Hu X."/>
            <person name="Zhang T."/>
            <person name="Song X."/>
            <person name="Zhang H."/>
            <person name="Dai N."/>
            <person name="Sheng W."/>
            <person name="Hou X."/>
            <person name="Wei L."/>
        </authorList>
    </citation>
    <scope>NUCLEOTIDE SEQUENCE</scope>
    <source>
        <strain evidence="2">G02</strain>
        <tissue evidence="2">Leaf</tissue>
    </source>
</reference>
<reference evidence="2" key="2">
    <citation type="journal article" date="2024" name="Plant">
        <title>Genomic evolution and insights into agronomic trait innovations of Sesamum species.</title>
        <authorList>
            <person name="Miao H."/>
            <person name="Wang L."/>
            <person name="Qu L."/>
            <person name="Liu H."/>
            <person name="Sun Y."/>
            <person name="Le M."/>
            <person name="Wang Q."/>
            <person name="Wei S."/>
            <person name="Zheng Y."/>
            <person name="Lin W."/>
            <person name="Duan Y."/>
            <person name="Cao H."/>
            <person name="Xiong S."/>
            <person name="Wang X."/>
            <person name="Wei L."/>
            <person name="Li C."/>
            <person name="Ma Q."/>
            <person name="Ju M."/>
            <person name="Zhao R."/>
            <person name="Li G."/>
            <person name="Mu C."/>
            <person name="Tian Q."/>
            <person name="Mei H."/>
            <person name="Zhang T."/>
            <person name="Gao T."/>
            <person name="Zhang H."/>
        </authorList>
    </citation>
    <scope>NUCLEOTIDE SEQUENCE</scope>
    <source>
        <strain evidence="2">G02</strain>
    </source>
</reference>
<dbReference type="PANTHER" id="PTHR37610">
    <property type="entry name" value="CCHC-TYPE DOMAIN-CONTAINING PROTEIN"/>
    <property type="match status" value="1"/>
</dbReference>
<name>A0AAW2RZT3_SESRA</name>
<protein>
    <recommendedName>
        <fullName evidence="1">Retrotransposon gag domain-containing protein</fullName>
    </recommendedName>
</protein>
<sequence length="135" mass="15891">MESGFINGKITKPNEEDEEFEQWEVISWILNSISKDIVASFLYIDTERELWLELEARFEVSNGPLMYQLQREIVSAAQGTHSVSSYFNRLKKLWDELRCLASTPSCRCRATKEIANLYQRDHLMQFLMDLNQSFE</sequence>
<dbReference type="PANTHER" id="PTHR37610:SF40">
    <property type="entry name" value="OS01G0909600 PROTEIN"/>
    <property type="match status" value="1"/>
</dbReference>
<dbReference type="AlphaFoldDB" id="A0AAW2RZT3"/>
<comment type="caution">
    <text evidence="2">The sequence shown here is derived from an EMBL/GenBank/DDBJ whole genome shotgun (WGS) entry which is preliminary data.</text>
</comment>
<evidence type="ECO:0000313" key="2">
    <source>
        <dbReference type="EMBL" id="KAL0385738.1"/>
    </source>
</evidence>
<dbReference type="Pfam" id="PF03732">
    <property type="entry name" value="Retrotrans_gag"/>
    <property type="match status" value="1"/>
</dbReference>
<dbReference type="InterPro" id="IPR005162">
    <property type="entry name" value="Retrotrans_gag_dom"/>
</dbReference>
<evidence type="ECO:0000259" key="1">
    <source>
        <dbReference type="Pfam" id="PF03732"/>
    </source>
</evidence>